<evidence type="ECO:0000256" key="4">
    <source>
        <dbReference type="ARBA" id="ARBA00022725"/>
    </source>
</evidence>
<evidence type="ECO:0000259" key="11">
    <source>
        <dbReference type="PROSITE" id="PS50262"/>
    </source>
</evidence>
<comment type="subcellular location">
    <subcellularLocation>
        <location evidence="1">Cell membrane</location>
        <topology evidence="1">Multi-pass membrane protein</topology>
    </subcellularLocation>
</comment>
<protein>
    <recommendedName>
        <fullName evidence="11">G-protein coupled receptors family 1 profile domain-containing protein</fullName>
    </recommendedName>
</protein>
<accession>A0ABN9CHP8</accession>
<proteinExistence type="predicted"/>
<dbReference type="PROSITE" id="PS00237">
    <property type="entry name" value="G_PROTEIN_RECEP_F1_1"/>
    <property type="match status" value="1"/>
</dbReference>
<keyword evidence="6" id="KW-0297">G-protein coupled receptor</keyword>
<keyword evidence="13" id="KW-1185">Reference proteome</keyword>
<evidence type="ECO:0000256" key="3">
    <source>
        <dbReference type="ARBA" id="ARBA00022692"/>
    </source>
</evidence>
<evidence type="ECO:0000256" key="6">
    <source>
        <dbReference type="ARBA" id="ARBA00023040"/>
    </source>
</evidence>
<evidence type="ECO:0000313" key="12">
    <source>
        <dbReference type="EMBL" id="CAI9559640.1"/>
    </source>
</evidence>
<keyword evidence="4" id="KW-0716">Sensory transduction</keyword>
<dbReference type="Gene3D" id="1.20.1070.10">
    <property type="entry name" value="Rhodopsin 7-helix transmembrane proteins"/>
    <property type="match status" value="1"/>
</dbReference>
<keyword evidence="8" id="KW-0675">Receptor</keyword>
<dbReference type="PANTHER" id="PTHR26452">
    <property type="entry name" value="OLFACTORY RECEPTOR"/>
    <property type="match status" value="1"/>
</dbReference>
<feature type="transmembrane region" description="Helical" evidence="10">
    <location>
        <begin position="74"/>
        <end position="101"/>
    </location>
</feature>
<gene>
    <name evidence="12" type="ORF">SPARVUS_LOCUS5124674</name>
</gene>
<keyword evidence="9" id="KW-0807">Transducer</keyword>
<evidence type="ECO:0000256" key="5">
    <source>
        <dbReference type="ARBA" id="ARBA00022989"/>
    </source>
</evidence>
<evidence type="ECO:0000256" key="7">
    <source>
        <dbReference type="ARBA" id="ARBA00023136"/>
    </source>
</evidence>
<dbReference type="Pfam" id="PF13853">
    <property type="entry name" value="7tm_4"/>
    <property type="match status" value="1"/>
</dbReference>
<keyword evidence="7 10" id="KW-0472">Membrane</keyword>
<feature type="transmembrane region" description="Helical" evidence="10">
    <location>
        <begin position="26"/>
        <end position="54"/>
    </location>
</feature>
<dbReference type="SUPFAM" id="SSF81321">
    <property type="entry name" value="Family A G protein-coupled receptor-like"/>
    <property type="match status" value="1"/>
</dbReference>
<feature type="domain" description="G-protein coupled receptors family 1 profile" evidence="11">
    <location>
        <begin position="1"/>
        <end position="111"/>
    </location>
</feature>
<dbReference type="Proteomes" id="UP001162483">
    <property type="component" value="Unassembled WGS sequence"/>
</dbReference>
<evidence type="ECO:0000256" key="8">
    <source>
        <dbReference type="ARBA" id="ARBA00023170"/>
    </source>
</evidence>
<evidence type="ECO:0000256" key="10">
    <source>
        <dbReference type="SAM" id="Phobius"/>
    </source>
</evidence>
<dbReference type="InterPro" id="IPR000276">
    <property type="entry name" value="GPCR_Rhodpsn"/>
</dbReference>
<dbReference type="InterPro" id="IPR050516">
    <property type="entry name" value="Olfactory_GPCR"/>
</dbReference>
<organism evidence="12 13">
    <name type="scientific">Staurois parvus</name>
    <dbReference type="NCBI Taxonomy" id="386267"/>
    <lineage>
        <taxon>Eukaryota</taxon>
        <taxon>Metazoa</taxon>
        <taxon>Chordata</taxon>
        <taxon>Craniata</taxon>
        <taxon>Vertebrata</taxon>
        <taxon>Euteleostomi</taxon>
        <taxon>Amphibia</taxon>
        <taxon>Batrachia</taxon>
        <taxon>Anura</taxon>
        <taxon>Neobatrachia</taxon>
        <taxon>Ranoidea</taxon>
        <taxon>Ranidae</taxon>
        <taxon>Staurois</taxon>
    </lineage>
</organism>
<evidence type="ECO:0000313" key="13">
    <source>
        <dbReference type="Proteomes" id="UP001162483"/>
    </source>
</evidence>
<dbReference type="PROSITE" id="PS50262">
    <property type="entry name" value="G_PROTEIN_RECEP_F1_2"/>
    <property type="match status" value="1"/>
</dbReference>
<dbReference type="InterPro" id="IPR000725">
    <property type="entry name" value="Olfact_rcpt"/>
</dbReference>
<evidence type="ECO:0000256" key="1">
    <source>
        <dbReference type="ARBA" id="ARBA00004651"/>
    </source>
</evidence>
<keyword evidence="3 10" id="KW-0812">Transmembrane</keyword>
<name>A0ABN9CHP8_9NEOB</name>
<evidence type="ECO:0000256" key="9">
    <source>
        <dbReference type="ARBA" id="ARBA00023224"/>
    </source>
</evidence>
<dbReference type="EMBL" id="CATNWA010010260">
    <property type="protein sequence ID" value="CAI9559640.1"/>
    <property type="molecule type" value="Genomic_DNA"/>
</dbReference>
<keyword evidence="5 10" id="KW-1133">Transmembrane helix</keyword>
<sequence>MSGDLLYSSHNSEKCWLTYWIKKRKFSFVGCLLQAYFLHALGAAECYILTIMAYDRYLAICKPLQYSSIMVTRLYVSLVVACVIGGFISPVMEAILIISLLPYCGPQIIFE</sequence>
<comment type="caution">
    <text evidence="12">The sequence shown here is derived from an EMBL/GenBank/DDBJ whole genome shotgun (WGS) entry which is preliminary data.</text>
</comment>
<dbReference type="InterPro" id="IPR017452">
    <property type="entry name" value="GPCR_Rhodpsn_7TM"/>
</dbReference>
<keyword evidence="2" id="KW-1003">Cell membrane</keyword>
<reference evidence="12" key="1">
    <citation type="submission" date="2023-05" db="EMBL/GenBank/DDBJ databases">
        <authorList>
            <person name="Stuckert A."/>
        </authorList>
    </citation>
    <scope>NUCLEOTIDE SEQUENCE</scope>
</reference>
<evidence type="ECO:0000256" key="2">
    <source>
        <dbReference type="ARBA" id="ARBA00022475"/>
    </source>
</evidence>
<keyword evidence="4" id="KW-0552">Olfaction</keyword>